<dbReference type="InterPro" id="IPR011856">
    <property type="entry name" value="tRNA_endonuc-like_dom_sf"/>
</dbReference>
<comment type="caution">
    <text evidence="1">The sequence shown here is derived from an EMBL/GenBank/DDBJ whole genome shotgun (WGS) entry which is preliminary data.</text>
</comment>
<dbReference type="InterPro" id="IPR036167">
    <property type="entry name" value="tRNA_intron_Endo_cat-like_sf"/>
</dbReference>
<proteinExistence type="predicted"/>
<dbReference type="PANTHER" id="PTHR28518:SF1">
    <property type="entry name" value="TRNA-SPLICING ENDONUCLEASE SUBUNIT SEN15"/>
    <property type="match status" value="1"/>
</dbReference>
<name>A0A9W9JXG7_9EURO</name>
<evidence type="ECO:0000313" key="1">
    <source>
        <dbReference type="EMBL" id="KAJ5084617.1"/>
    </source>
</evidence>
<dbReference type="Proteomes" id="UP001141434">
    <property type="component" value="Unassembled WGS sequence"/>
</dbReference>
<dbReference type="OrthoDB" id="10002170at2759"/>
<dbReference type="PANTHER" id="PTHR28518">
    <property type="entry name" value="TRNA-SPLICING ENDONUCLEASE SUBUNIT SEN15"/>
    <property type="match status" value="1"/>
</dbReference>
<dbReference type="SUPFAM" id="SSF53032">
    <property type="entry name" value="tRNA-intron endonuclease catalytic domain-like"/>
    <property type="match status" value="1"/>
</dbReference>
<gene>
    <name evidence="1" type="ORF">NUU61_009196</name>
</gene>
<dbReference type="GeneID" id="81398890"/>
<organism evidence="1 2">
    <name type="scientific">Penicillium alfredii</name>
    <dbReference type="NCBI Taxonomy" id="1506179"/>
    <lineage>
        <taxon>Eukaryota</taxon>
        <taxon>Fungi</taxon>
        <taxon>Dikarya</taxon>
        <taxon>Ascomycota</taxon>
        <taxon>Pezizomycotina</taxon>
        <taxon>Eurotiomycetes</taxon>
        <taxon>Eurotiomycetidae</taxon>
        <taxon>Eurotiales</taxon>
        <taxon>Aspergillaceae</taxon>
        <taxon>Penicillium</taxon>
    </lineage>
</organism>
<dbReference type="Gene3D" id="3.40.1350.10">
    <property type="match status" value="1"/>
</dbReference>
<dbReference type="InterPro" id="IPR042777">
    <property type="entry name" value="Sen15_fungi"/>
</dbReference>
<dbReference type="FunFam" id="3.40.1350.10:FF:000012">
    <property type="entry name" value="Probable tRNA-splicing endonuclease subunit sen-15"/>
    <property type="match status" value="1"/>
</dbReference>
<dbReference type="EMBL" id="JAPMSZ010000011">
    <property type="protein sequence ID" value="KAJ5084617.1"/>
    <property type="molecule type" value="Genomic_DNA"/>
</dbReference>
<protein>
    <recommendedName>
        <fullName evidence="3">tRNA-splicing endonuclease subunit Sen15 domain-containing protein</fullName>
    </recommendedName>
</protein>
<evidence type="ECO:0000313" key="2">
    <source>
        <dbReference type="Proteomes" id="UP001141434"/>
    </source>
</evidence>
<sequence>MPSTQEDPAPPKLSSLSQLISAASASENPLAATTIQILHNLRHQHLWTSLQIHDLPAHINTPKAPGTIPHGSPLDSTTQKNNNILPTSLISGIPPHRVYTHPDEQLYMLEKGLHDDDLRQERLFVIPTAQGQPWSLHRMAAVFDSLAEIRVTDDGAESRTEQSVDPDKASKLAEYYYKKEQVRATGEWGGKRLLLAMVDRGLGGEGTVVYYVVQEGEVKPRQN</sequence>
<dbReference type="GO" id="GO:0003676">
    <property type="term" value="F:nucleic acid binding"/>
    <property type="evidence" value="ECO:0007669"/>
    <property type="project" value="InterPro"/>
</dbReference>
<dbReference type="AlphaFoldDB" id="A0A9W9JXG7"/>
<evidence type="ECO:0008006" key="3">
    <source>
        <dbReference type="Google" id="ProtNLM"/>
    </source>
</evidence>
<reference evidence="1" key="2">
    <citation type="journal article" date="2023" name="IMA Fungus">
        <title>Comparative genomic study of the Penicillium genus elucidates a diverse pangenome and 15 lateral gene transfer events.</title>
        <authorList>
            <person name="Petersen C."/>
            <person name="Sorensen T."/>
            <person name="Nielsen M.R."/>
            <person name="Sondergaard T.E."/>
            <person name="Sorensen J.L."/>
            <person name="Fitzpatrick D.A."/>
            <person name="Frisvad J.C."/>
            <person name="Nielsen K.L."/>
        </authorList>
    </citation>
    <scope>NUCLEOTIDE SEQUENCE</scope>
    <source>
        <strain evidence="1">IBT 34128</strain>
    </source>
</reference>
<dbReference type="GO" id="GO:0000214">
    <property type="term" value="C:tRNA-intron endonuclease complex"/>
    <property type="evidence" value="ECO:0007669"/>
    <property type="project" value="InterPro"/>
</dbReference>
<dbReference type="GO" id="GO:0000213">
    <property type="term" value="F:tRNA-intron lyase activity"/>
    <property type="evidence" value="ECO:0007669"/>
    <property type="project" value="TreeGrafter"/>
</dbReference>
<reference evidence="1" key="1">
    <citation type="submission" date="2022-11" db="EMBL/GenBank/DDBJ databases">
        <authorList>
            <person name="Petersen C."/>
        </authorList>
    </citation>
    <scope>NUCLEOTIDE SEQUENCE</scope>
    <source>
        <strain evidence="1">IBT 34128</strain>
    </source>
</reference>
<keyword evidence="2" id="KW-1185">Reference proteome</keyword>
<dbReference type="RefSeq" id="XP_056508014.1">
    <property type="nucleotide sequence ID" value="XM_056659721.1"/>
</dbReference>
<dbReference type="GO" id="GO:0000379">
    <property type="term" value="P:tRNA-type intron splice site recognition and cleavage"/>
    <property type="evidence" value="ECO:0007669"/>
    <property type="project" value="InterPro"/>
</dbReference>
<accession>A0A9W9JXG7</accession>